<proteinExistence type="inferred from homology"/>
<dbReference type="SUPFAM" id="SSF52540">
    <property type="entry name" value="P-loop containing nucleoside triphosphate hydrolases"/>
    <property type="match status" value="1"/>
</dbReference>
<evidence type="ECO:0000256" key="5">
    <source>
        <dbReference type="ARBA" id="ARBA00022694"/>
    </source>
</evidence>
<dbReference type="Gene3D" id="3.40.50.300">
    <property type="entry name" value="P-loop containing nucleotide triphosphate hydrolases"/>
    <property type="match status" value="1"/>
</dbReference>
<dbReference type="AlphaFoldDB" id="A0A1M7ZH74"/>
<dbReference type="EMBL" id="FRXN01000005">
    <property type="protein sequence ID" value="SHO64169.1"/>
    <property type="molecule type" value="Genomic_DNA"/>
</dbReference>
<evidence type="ECO:0000256" key="3">
    <source>
        <dbReference type="ARBA" id="ARBA00019010"/>
    </source>
</evidence>
<sequence>MLSRIYEMSELASVADWVFANAGDEKIWVFQGEMGAGKTTLVKSLGEKMGVIDPMSSPTFGIVNQYETASGDRIYHFDFYRLDDPAEALDIGIEEYFYSGDYCWMEWAENLGGLIPDQFLLVKIEYYTASSRKITLQLIEDVH</sequence>
<reference evidence="12" key="1">
    <citation type="submission" date="2016-12" db="EMBL/GenBank/DDBJ databases">
        <authorList>
            <person name="Varghese N."/>
            <person name="Submissions S."/>
        </authorList>
    </citation>
    <scope>NUCLEOTIDE SEQUENCE [LARGE SCALE GENOMIC DNA]</scope>
    <source>
        <strain evidence="12">DSM 25035</strain>
    </source>
</reference>
<gene>
    <name evidence="11" type="ORF">SAMN04488108_3269</name>
</gene>
<evidence type="ECO:0000256" key="6">
    <source>
        <dbReference type="ARBA" id="ARBA00022723"/>
    </source>
</evidence>
<accession>A0A1M7ZH74</accession>
<dbReference type="Proteomes" id="UP000184609">
    <property type="component" value="Unassembled WGS sequence"/>
</dbReference>
<dbReference type="PANTHER" id="PTHR33540:SF2">
    <property type="entry name" value="TRNA THREONYLCARBAMOYLADENOSINE BIOSYNTHESIS PROTEIN TSAE"/>
    <property type="match status" value="1"/>
</dbReference>
<dbReference type="GO" id="GO:0046872">
    <property type="term" value="F:metal ion binding"/>
    <property type="evidence" value="ECO:0007669"/>
    <property type="project" value="UniProtKB-KW"/>
</dbReference>
<dbReference type="InterPro" id="IPR003442">
    <property type="entry name" value="T6A_TsaE"/>
</dbReference>
<dbReference type="Pfam" id="PF02367">
    <property type="entry name" value="TsaE"/>
    <property type="match status" value="1"/>
</dbReference>
<evidence type="ECO:0000256" key="2">
    <source>
        <dbReference type="ARBA" id="ARBA00007599"/>
    </source>
</evidence>
<keyword evidence="12" id="KW-1185">Reference proteome</keyword>
<comment type="subcellular location">
    <subcellularLocation>
        <location evidence="1">Cytoplasm</location>
    </subcellularLocation>
</comment>
<evidence type="ECO:0000313" key="11">
    <source>
        <dbReference type="EMBL" id="SHO64169.1"/>
    </source>
</evidence>
<dbReference type="InterPro" id="IPR027417">
    <property type="entry name" value="P-loop_NTPase"/>
</dbReference>
<keyword evidence="9" id="KW-0460">Magnesium</keyword>
<dbReference type="NCBIfam" id="TIGR00150">
    <property type="entry name" value="T6A_YjeE"/>
    <property type="match status" value="1"/>
</dbReference>
<dbReference type="GO" id="GO:0005524">
    <property type="term" value="F:ATP binding"/>
    <property type="evidence" value="ECO:0007669"/>
    <property type="project" value="UniProtKB-KW"/>
</dbReference>
<dbReference type="GO" id="GO:0002949">
    <property type="term" value="P:tRNA threonylcarbamoyladenosine modification"/>
    <property type="evidence" value="ECO:0007669"/>
    <property type="project" value="InterPro"/>
</dbReference>
<name>A0A1M7ZH74_9BACT</name>
<keyword evidence="4" id="KW-0963">Cytoplasm</keyword>
<evidence type="ECO:0000256" key="4">
    <source>
        <dbReference type="ARBA" id="ARBA00022490"/>
    </source>
</evidence>
<evidence type="ECO:0000256" key="10">
    <source>
        <dbReference type="ARBA" id="ARBA00032441"/>
    </source>
</evidence>
<dbReference type="STRING" id="1073327.SAMN04488108_3269"/>
<keyword evidence="5" id="KW-0819">tRNA processing</keyword>
<evidence type="ECO:0000256" key="8">
    <source>
        <dbReference type="ARBA" id="ARBA00022840"/>
    </source>
</evidence>
<dbReference type="GO" id="GO:0005737">
    <property type="term" value="C:cytoplasm"/>
    <property type="evidence" value="ECO:0007669"/>
    <property type="project" value="UniProtKB-SubCell"/>
</dbReference>
<evidence type="ECO:0000256" key="1">
    <source>
        <dbReference type="ARBA" id="ARBA00004496"/>
    </source>
</evidence>
<organism evidence="11 12">
    <name type="scientific">Algoriphagus zhangzhouensis</name>
    <dbReference type="NCBI Taxonomy" id="1073327"/>
    <lineage>
        <taxon>Bacteria</taxon>
        <taxon>Pseudomonadati</taxon>
        <taxon>Bacteroidota</taxon>
        <taxon>Cytophagia</taxon>
        <taxon>Cytophagales</taxon>
        <taxon>Cyclobacteriaceae</taxon>
        <taxon>Algoriphagus</taxon>
    </lineage>
</organism>
<comment type="similarity">
    <text evidence="2">Belongs to the TsaE family.</text>
</comment>
<keyword evidence="7" id="KW-0547">Nucleotide-binding</keyword>
<keyword evidence="8" id="KW-0067">ATP-binding</keyword>
<evidence type="ECO:0000256" key="9">
    <source>
        <dbReference type="ARBA" id="ARBA00022842"/>
    </source>
</evidence>
<evidence type="ECO:0000313" key="12">
    <source>
        <dbReference type="Proteomes" id="UP000184609"/>
    </source>
</evidence>
<keyword evidence="6" id="KW-0479">Metal-binding</keyword>
<protein>
    <recommendedName>
        <fullName evidence="3">tRNA threonylcarbamoyladenosine biosynthesis protein TsaE</fullName>
    </recommendedName>
    <alternativeName>
        <fullName evidence="10">t(6)A37 threonylcarbamoyladenosine biosynthesis protein TsaE</fullName>
    </alternativeName>
</protein>
<dbReference type="PANTHER" id="PTHR33540">
    <property type="entry name" value="TRNA THREONYLCARBAMOYLADENOSINE BIOSYNTHESIS PROTEIN TSAE"/>
    <property type="match status" value="1"/>
</dbReference>
<evidence type="ECO:0000256" key="7">
    <source>
        <dbReference type="ARBA" id="ARBA00022741"/>
    </source>
</evidence>